<keyword evidence="2" id="KW-0813">Transport</keyword>
<keyword evidence="3" id="KW-1003">Cell membrane</keyword>
<evidence type="ECO:0000256" key="4">
    <source>
        <dbReference type="ARBA" id="ARBA00022692"/>
    </source>
</evidence>
<evidence type="ECO:0000313" key="8">
    <source>
        <dbReference type="Proteomes" id="UP000256530"/>
    </source>
</evidence>
<evidence type="ECO:0000256" key="2">
    <source>
        <dbReference type="ARBA" id="ARBA00022448"/>
    </source>
</evidence>
<dbReference type="Proteomes" id="UP000256530">
    <property type="component" value="Unassembled WGS sequence"/>
</dbReference>
<keyword evidence="6" id="KW-0472">Membrane</keyword>
<dbReference type="InterPro" id="IPR000515">
    <property type="entry name" value="MetI-like"/>
</dbReference>
<protein>
    <submittedName>
        <fullName evidence="7">Peptide/nickel transport system permease protein</fullName>
    </submittedName>
</protein>
<evidence type="ECO:0000256" key="3">
    <source>
        <dbReference type="ARBA" id="ARBA00022475"/>
    </source>
</evidence>
<sequence length="289" mass="33525">MSKKIILSGWELIIHLLLSFVGILAVGSLPILFKGLSIDIPGYFSSIYKICEKIILHASSMQYGMKIKKDLFPQIFFHYKETMVILSISLIVSLIVSFILVHVILRVNEKWQNRIKEFMLFLQSLPDILFIVGSQLLVVWIFQKTGVMAAQVAGIGDQKVRLLPIICFCIPTVIMFVKFLLLRFEDELRKDYVLFAASKGMDRLHILNHHVLRNVLLSTLFFVKANIWFMLSNLYIIESIFNTLGFFVFIKEYQSVEVFTVGLILIYLPIFLFFKCFHWLVPTAMKEKI</sequence>
<name>A0A2B4XJK4_BACMY</name>
<evidence type="ECO:0000313" key="7">
    <source>
        <dbReference type="EMBL" id="REF38764.1"/>
    </source>
</evidence>
<dbReference type="AlphaFoldDB" id="A0A2B4XJK4"/>
<evidence type="ECO:0000256" key="5">
    <source>
        <dbReference type="ARBA" id="ARBA00022989"/>
    </source>
</evidence>
<dbReference type="PANTHER" id="PTHR30465:SF44">
    <property type="entry name" value="ABC-TYPE DIPEPTIDE_OLIGOPEPTIDE TRANSPORT SYSTEM, PERMEASE COMPONENT"/>
    <property type="match status" value="1"/>
</dbReference>
<dbReference type="PANTHER" id="PTHR30465">
    <property type="entry name" value="INNER MEMBRANE ABC TRANSPORTER"/>
    <property type="match status" value="1"/>
</dbReference>
<keyword evidence="5" id="KW-1133">Transmembrane helix</keyword>
<dbReference type="GO" id="GO:0005886">
    <property type="term" value="C:plasma membrane"/>
    <property type="evidence" value="ECO:0007669"/>
    <property type="project" value="UniProtKB-SubCell"/>
</dbReference>
<reference evidence="7 8" key="1">
    <citation type="submission" date="2018-08" db="EMBL/GenBank/DDBJ databases">
        <title>Freshwater and sediment microbial communities from various areas in North America, analyzing microbe dynamics in response to fracking.</title>
        <authorList>
            <person name="Lamendella R."/>
        </authorList>
    </citation>
    <scope>NUCLEOTIDE SEQUENCE [LARGE SCALE GENOMIC DNA]</scope>
    <source>
        <strain evidence="7 8">DB-1</strain>
    </source>
</reference>
<accession>A0A2B4XJK4</accession>
<dbReference type="Gene3D" id="1.10.3720.10">
    <property type="entry name" value="MetI-like"/>
    <property type="match status" value="1"/>
</dbReference>
<evidence type="ECO:0000256" key="1">
    <source>
        <dbReference type="ARBA" id="ARBA00004651"/>
    </source>
</evidence>
<dbReference type="SUPFAM" id="SSF161098">
    <property type="entry name" value="MetI-like"/>
    <property type="match status" value="1"/>
</dbReference>
<keyword evidence="4" id="KW-0812">Transmembrane</keyword>
<dbReference type="RefSeq" id="WP_063225630.1">
    <property type="nucleotide sequence ID" value="NZ_CP036148.1"/>
</dbReference>
<comment type="caution">
    <text evidence="7">The sequence shown here is derived from an EMBL/GenBank/DDBJ whole genome shotgun (WGS) entry which is preliminary data.</text>
</comment>
<dbReference type="InterPro" id="IPR035906">
    <property type="entry name" value="MetI-like_sf"/>
</dbReference>
<gene>
    <name evidence="7" type="ORF">DET55_1073</name>
</gene>
<dbReference type="EMBL" id="QTTY01000007">
    <property type="protein sequence ID" value="REF38764.1"/>
    <property type="molecule type" value="Genomic_DNA"/>
</dbReference>
<proteinExistence type="predicted"/>
<organism evidence="7 8">
    <name type="scientific">Bacillus mycoides</name>
    <dbReference type="NCBI Taxonomy" id="1405"/>
    <lineage>
        <taxon>Bacteria</taxon>
        <taxon>Bacillati</taxon>
        <taxon>Bacillota</taxon>
        <taxon>Bacilli</taxon>
        <taxon>Bacillales</taxon>
        <taxon>Bacillaceae</taxon>
        <taxon>Bacillus</taxon>
        <taxon>Bacillus cereus group</taxon>
    </lineage>
</organism>
<dbReference type="GO" id="GO:0055085">
    <property type="term" value="P:transmembrane transport"/>
    <property type="evidence" value="ECO:0007669"/>
    <property type="project" value="InterPro"/>
</dbReference>
<dbReference type="Pfam" id="PF00528">
    <property type="entry name" value="BPD_transp_1"/>
    <property type="match status" value="1"/>
</dbReference>
<evidence type="ECO:0000256" key="6">
    <source>
        <dbReference type="ARBA" id="ARBA00023136"/>
    </source>
</evidence>
<comment type="subcellular location">
    <subcellularLocation>
        <location evidence="1">Cell membrane</location>
        <topology evidence="1">Multi-pass membrane protein</topology>
    </subcellularLocation>
</comment>